<name>A0A1H3AQG5_9RHOB</name>
<dbReference type="Pfam" id="PF02798">
    <property type="entry name" value="GST_N"/>
    <property type="match status" value="1"/>
</dbReference>
<dbReference type="InterPro" id="IPR004045">
    <property type="entry name" value="Glutathione_S-Trfase_N"/>
</dbReference>
<feature type="domain" description="GST N-terminal" evidence="1">
    <location>
        <begin position="2"/>
        <end position="84"/>
    </location>
</feature>
<dbReference type="Pfam" id="PF13410">
    <property type="entry name" value="GST_C_2"/>
    <property type="match status" value="1"/>
</dbReference>
<dbReference type="RefSeq" id="WP_092890198.1">
    <property type="nucleotide sequence ID" value="NZ_CP061498.1"/>
</dbReference>
<gene>
    <name evidence="3" type="ORF">SAMN04488238_10793</name>
</gene>
<dbReference type="PANTHER" id="PTHR44051">
    <property type="entry name" value="GLUTATHIONE S-TRANSFERASE-RELATED"/>
    <property type="match status" value="1"/>
</dbReference>
<dbReference type="InterPro" id="IPR036282">
    <property type="entry name" value="Glutathione-S-Trfase_C_sf"/>
</dbReference>
<feature type="domain" description="GST C-terminal" evidence="2">
    <location>
        <begin position="86"/>
        <end position="204"/>
    </location>
</feature>
<dbReference type="InterPro" id="IPR036249">
    <property type="entry name" value="Thioredoxin-like_sf"/>
</dbReference>
<dbReference type="PANTHER" id="PTHR44051:SF2">
    <property type="entry name" value="HYPOTHETICAL GLUTATHIONE S-TRANSFERASE LIKE PROTEIN"/>
    <property type="match status" value="1"/>
</dbReference>
<proteinExistence type="predicted"/>
<dbReference type="PROSITE" id="PS50405">
    <property type="entry name" value="GST_CTER"/>
    <property type="match status" value="1"/>
</dbReference>
<dbReference type="EMBL" id="FNOM01000007">
    <property type="protein sequence ID" value="SDX31926.1"/>
    <property type="molecule type" value="Genomic_DNA"/>
</dbReference>
<organism evidence="3 4">
    <name type="scientific">Roseicitreum antarcticum</name>
    <dbReference type="NCBI Taxonomy" id="564137"/>
    <lineage>
        <taxon>Bacteria</taxon>
        <taxon>Pseudomonadati</taxon>
        <taxon>Pseudomonadota</taxon>
        <taxon>Alphaproteobacteria</taxon>
        <taxon>Rhodobacterales</taxon>
        <taxon>Paracoccaceae</taxon>
        <taxon>Roseicitreum</taxon>
    </lineage>
</organism>
<dbReference type="SUPFAM" id="SSF52833">
    <property type="entry name" value="Thioredoxin-like"/>
    <property type="match status" value="1"/>
</dbReference>
<keyword evidence="4" id="KW-1185">Reference proteome</keyword>
<sequence>MSEVTIYAMPSSGNTYKVRLLLAHLGRDVRVVKAEAGTPEVAALRDAGKLPLGSLPVLELPDGTLIPESNAILCYLADGTPWLPTDPVTRAHVLGWMFWEQNAHEGCIAVRGALRTYPHRQAEATPDRMAQLLDAGHRALARMEGHLTLADWLAGAQPTIADLCLFAYTHRAAHPGGFDMARFPAVTAWLARTAALPGHQQMDT</sequence>
<dbReference type="SFLD" id="SFLDS00019">
    <property type="entry name" value="Glutathione_Transferase_(cytos"/>
    <property type="match status" value="1"/>
</dbReference>
<dbReference type="GO" id="GO:0016740">
    <property type="term" value="F:transferase activity"/>
    <property type="evidence" value="ECO:0007669"/>
    <property type="project" value="UniProtKB-KW"/>
</dbReference>
<dbReference type="OrthoDB" id="9810080at2"/>
<dbReference type="SFLD" id="SFLDG00358">
    <property type="entry name" value="Main_(cytGST)"/>
    <property type="match status" value="1"/>
</dbReference>
<evidence type="ECO:0000259" key="1">
    <source>
        <dbReference type="PROSITE" id="PS50404"/>
    </source>
</evidence>
<dbReference type="Gene3D" id="3.40.30.10">
    <property type="entry name" value="Glutaredoxin"/>
    <property type="match status" value="1"/>
</dbReference>
<evidence type="ECO:0000313" key="3">
    <source>
        <dbReference type="EMBL" id="SDX31926.1"/>
    </source>
</evidence>
<dbReference type="SUPFAM" id="SSF47616">
    <property type="entry name" value="GST C-terminal domain-like"/>
    <property type="match status" value="1"/>
</dbReference>
<dbReference type="STRING" id="564137.SAMN04488238_10793"/>
<dbReference type="Proteomes" id="UP000198539">
    <property type="component" value="Unassembled WGS sequence"/>
</dbReference>
<reference evidence="3 4" key="1">
    <citation type="submission" date="2016-10" db="EMBL/GenBank/DDBJ databases">
        <authorList>
            <person name="de Groot N.N."/>
        </authorList>
    </citation>
    <scope>NUCLEOTIDE SEQUENCE [LARGE SCALE GENOMIC DNA]</scope>
    <source>
        <strain evidence="3 4">CGMCC 1.8894</strain>
    </source>
</reference>
<evidence type="ECO:0000313" key="4">
    <source>
        <dbReference type="Proteomes" id="UP000198539"/>
    </source>
</evidence>
<dbReference type="PROSITE" id="PS50404">
    <property type="entry name" value="GST_NTER"/>
    <property type="match status" value="1"/>
</dbReference>
<accession>A0A1H3AQG5</accession>
<dbReference type="InterPro" id="IPR010987">
    <property type="entry name" value="Glutathione-S-Trfase_C-like"/>
</dbReference>
<dbReference type="AlphaFoldDB" id="A0A1H3AQG5"/>
<dbReference type="Gene3D" id="1.20.1050.10">
    <property type="match status" value="1"/>
</dbReference>
<protein>
    <submittedName>
        <fullName evidence="3">Glutathione S-transferase</fullName>
    </submittedName>
</protein>
<evidence type="ECO:0000259" key="2">
    <source>
        <dbReference type="PROSITE" id="PS50405"/>
    </source>
</evidence>
<dbReference type="InterPro" id="IPR040079">
    <property type="entry name" value="Glutathione_S-Trfase"/>
</dbReference>
<keyword evidence="3" id="KW-0808">Transferase</keyword>